<keyword evidence="1" id="KW-0472">Membrane</keyword>
<feature type="chain" id="PRO_5011621628" evidence="2">
    <location>
        <begin position="20"/>
        <end position="98"/>
    </location>
</feature>
<keyword evidence="1" id="KW-1133">Transmembrane helix</keyword>
<keyword evidence="2" id="KW-0732">Signal</keyword>
<dbReference type="STRING" id="356660.SAMN05444336_101528"/>
<dbReference type="RefSeq" id="WP_092679567.1">
    <property type="nucleotide sequence ID" value="NZ_FNMZ01000001.1"/>
</dbReference>
<dbReference type="OrthoDB" id="7679120at2"/>
<reference evidence="3 4" key="1">
    <citation type="submission" date="2016-10" db="EMBL/GenBank/DDBJ databases">
        <authorList>
            <person name="de Groot N.N."/>
        </authorList>
    </citation>
    <scope>NUCLEOTIDE SEQUENCE [LARGE SCALE GENOMIC DNA]</scope>
    <source>
        <strain evidence="3 4">DSM 17890</strain>
    </source>
</reference>
<sequence length="98" mass="10462">MLRILGLFFAALAALALWADISDAGSGAAIDFASLGQRWAELHQPSLIGLQSGLENRVDPELFFTYVLPVLEIPAAGVAAGLSLVCALLWALTRRRRG</sequence>
<evidence type="ECO:0000313" key="4">
    <source>
        <dbReference type="Proteomes" id="UP000199118"/>
    </source>
</evidence>
<feature type="signal peptide" evidence="2">
    <location>
        <begin position="1"/>
        <end position="19"/>
    </location>
</feature>
<evidence type="ECO:0000256" key="2">
    <source>
        <dbReference type="SAM" id="SignalP"/>
    </source>
</evidence>
<organism evidence="3 4">
    <name type="scientific">Albimonas donghaensis</name>
    <dbReference type="NCBI Taxonomy" id="356660"/>
    <lineage>
        <taxon>Bacteria</taxon>
        <taxon>Pseudomonadati</taxon>
        <taxon>Pseudomonadota</taxon>
        <taxon>Alphaproteobacteria</taxon>
        <taxon>Rhodobacterales</taxon>
        <taxon>Paracoccaceae</taxon>
        <taxon>Albimonas</taxon>
    </lineage>
</organism>
<protein>
    <submittedName>
        <fullName evidence="3">Uncharacterized protein</fullName>
    </submittedName>
</protein>
<feature type="transmembrane region" description="Helical" evidence="1">
    <location>
        <begin position="73"/>
        <end position="92"/>
    </location>
</feature>
<keyword evidence="1" id="KW-0812">Transmembrane</keyword>
<evidence type="ECO:0000256" key="1">
    <source>
        <dbReference type="SAM" id="Phobius"/>
    </source>
</evidence>
<dbReference type="EMBL" id="FNMZ01000001">
    <property type="protein sequence ID" value="SDW25876.1"/>
    <property type="molecule type" value="Genomic_DNA"/>
</dbReference>
<dbReference type="Proteomes" id="UP000199118">
    <property type="component" value="Unassembled WGS sequence"/>
</dbReference>
<evidence type="ECO:0000313" key="3">
    <source>
        <dbReference type="EMBL" id="SDW25876.1"/>
    </source>
</evidence>
<gene>
    <name evidence="3" type="ORF">SAMN05444336_101528</name>
</gene>
<accession>A0A1H2S2U7</accession>
<keyword evidence="4" id="KW-1185">Reference proteome</keyword>
<name>A0A1H2S2U7_9RHOB</name>
<proteinExistence type="predicted"/>
<dbReference type="AlphaFoldDB" id="A0A1H2S2U7"/>